<keyword evidence="2" id="KW-1133">Transmembrane helix</keyword>
<feature type="compositionally biased region" description="Basic and acidic residues" evidence="1">
    <location>
        <begin position="155"/>
        <end position="176"/>
    </location>
</feature>
<feature type="region of interest" description="Disordered" evidence="1">
    <location>
        <begin position="155"/>
        <end position="252"/>
    </location>
</feature>
<dbReference type="AlphaFoldDB" id="A0A9X3MC85"/>
<protein>
    <submittedName>
        <fullName evidence="3">Uncharacterized protein</fullName>
    </submittedName>
</protein>
<feature type="transmembrane region" description="Helical" evidence="2">
    <location>
        <begin position="87"/>
        <end position="109"/>
    </location>
</feature>
<reference evidence="3" key="1">
    <citation type="submission" date="2022-02" db="EMBL/GenBank/DDBJ databases">
        <title>Corynebacterium sp. from urogenital microbiome.</title>
        <authorList>
            <person name="Cappelli E.A."/>
            <person name="Ribeiro T.G."/>
            <person name="Peixe L."/>
        </authorList>
    </citation>
    <scope>NUCLEOTIDE SEQUENCE</scope>
    <source>
        <strain evidence="3">C8Ua_181</strain>
    </source>
</reference>
<dbReference type="Proteomes" id="UP001146430">
    <property type="component" value="Unassembled WGS sequence"/>
</dbReference>
<proteinExistence type="predicted"/>
<accession>A0A9X3MC85</accession>
<evidence type="ECO:0000313" key="5">
    <source>
        <dbReference type="Proteomes" id="UP001146430"/>
    </source>
</evidence>
<keyword evidence="2" id="KW-0472">Membrane</keyword>
<keyword evidence="2" id="KW-0812">Transmembrane</keyword>
<feature type="compositionally biased region" description="Polar residues" evidence="1">
    <location>
        <begin position="211"/>
        <end position="227"/>
    </location>
</feature>
<keyword evidence="6" id="KW-1185">Reference proteome</keyword>
<gene>
    <name evidence="3" type="ORF">L8V01_06975</name>
    <name evidence="4" type="ORF">RAE13_02965</name>
</gene>
<dbReference type="RefSeq" id="WP_269946398.1">
    <property type="nucleotide sequence ID" value="NZ_JAKMUU010000003.1"/>
</dbReference>
<evidence type="ECO:0000256" key="1">
    <source>
        <dbReference type="SAM" id="MobiDB-lite"/>
    </source>
</evidence>
<evidence type="ECO:0000256" key="2">
    <source>
        <dbReference type="SAM" id="Phobius"/>
    </source>
</evidence>
<dbReference type="EMBL" id="JAVBID010000002">
    <property type="protein sequence ID" value="MDV2423380.1"/>
    <property type="molecule type" value="Genomic_DNA"/>
</dbReference>
<name>A0A9X3MC85_9CORY</name>
<feature type="compositionally biased region" description="Polar residues" evidence="1">
    <location>
        <begin position="242"/>
        <end position="252"/>
    </location>
</feature>
<dbReference type="Proteomes" id="UP001185631">
    <property type="component" value="Unassembled WGS sequence"/>
</dbReference>
<evidence type="ECO:0000313" key="6">
    <source>
        <dbReference type="Proteomes" id="UP001185631"/>
    </source>
</evidence>
<organism evidence="3 5">
    <name type="scientific">Corynebacterium curieae</name>
    <dbReference type="NCBI Taxonomy" id="2913500"/>
    <lineage>
        <taxon>Bacteria</taxon>
        <taxon>Bacillati</taxon>
        <taxon>Actinomycetota</taxon>
        <taxon>Actinomycetes</taxon>
        <taxon>Mycobacteriales</taxon>
        <taxon>Corynebacteriaceae</taxon>
        <taxon>Corynebacterium</taxon>
    </lineage>
</organism>
<dbReference type="EMBL" id="JAKMUU010000003">
    <property type="protein sequence ID" value="MCZ9307223.1"/>
    <property type="molecule type" value="Genomic_DNA"/>
</dbReference>
<reference evidence="4 6" key="2">
    <citation type="submission" date="2023-08" db="EMBL/GenBank/DDBJ databases">
        <title>Genomic characterization of the C. tuberculostearicum species complex, a ubiquitous member of the human skin microbiome.</title>
        <authorList>
            <person name="Ahmed N."/>
            <person name="Deming C."/>
            <person name="Conlan S."/>
            <person name="Segre J."/>
        </authorList>
    </citation>
    <scope>NUCLEOTIDE SEQUENCE [LARGE SCALE GENOMIC DNA]</scope>
    <source>
        <strain evidence="4 6">CTNIH19</strain>
    </source>
</reference>
<sequence length="252" mass="26890">MAPKHHGDNDGLADQLQPLVDDDAFLTELSEGTDPSDGQDALAELLLELKGDVDKQMPPAPLVEGADAEPEVIDLGQARKRRRGGPFVHGLIGAAAATLVIAGAGGAMLHAGTFDNGDKTRNVELAGTLEEMESRAAEGDIEGARELMKDARAKLDEAEGKEEKAIAVNREAEQKRSAHPKPTPHTVTETATETVAEKASQPEQRPEPATVTETQYATETVVVTEQAQQNPQPNPNDEDEPTTTIELGQQQQ</sequence>
<comment type="caution">
    <text evidence="3">The sequence shown here is derived from an EMBL/GenBank/DDBJ whole genome shotgun (WGS) entry which is preliminary data.</text>
</comment>
<evidence type="ECO:0000313" key="4">
    <source>
        <dbReference type="EMBL" id="MDV2423380.1"/>
    </source>
</evidence>
<evidence type="ECO:0000313" key="3">
    <source>
        <dbReference type="EMBL" id="MCZ9307223.1"/>
    </source>
</evidence>